<dbReference type="RefSeq" id="WP_175562139.1">
    <property type="nucleotide sequence ID" value="NZ_FRFD01000019.1"/>
</dbReference>
<sequence length="57" mass="6501">MNRSDIIIENVNATMSMEDMPLSQSDKQRIQECIDGKVSFQEAVTLLIQKHTHKQAV</sequence>
<dbReference type="AlphaFoldDB" id="A0A1M7YNM7"/>
<protein>
    <recommendedName>
        <fullName evidence="3">Antitoxin VbhA domain-containing protein</fullName>
    </recommendedName>
</protein>
<evidence type="ECO:0008006" key="3">
    <source>
        <dbReference type="Google" id="ProtNLM"/>
    </source>
</evidence>
<keyword evidence="2" id="KW-1185">Reference proteome</keyword>
<evidence type="ECO:0000313" key="1">
    <source>
        <dbReference type="EMBL" id="SHO54211.1"/>
    </source>
</evidence>
<evidence type="ECO:0000313" key="2">
    <source>
        <dbReference type="Proteomes" id="UP000184612"/>
    </source>
</evidence>
<dbReference type="Proteomes" id="UP000184612">
    <property type="component" value="Unassembled WGS sequence"/>
</dbReference>
<dbReference type="EMBL" id="FRFD01000019">
    <property type="protein sequence ID" value="SHO54211.1"/>
    <property type="molecule type" value="Genomic_DNA"/>
</dbReference>
<name>A0A1M7YNM7_9FIRM</name>
<organism evidence="1 2">
    <name type="scientific">Anaerocolumna xylanovorans DSM 12503</name>
    <dbReference type="NCBI Taxonomy" id="1121345"/>
    <lineage>
        <taxon>Bacteria</taxon>
        <taxon>Bacillati</taxon>
        <taxon>Bacillota</taxon>
        <taxon>Clostridia</taxon>
        <taxon>Lachnospirales</taxon>
        <taxon>Lachnospiraceae</taxon>
        <taxon>Anaerocolumna</taxon>
    </lineage>
</organism>
<proteinExistence type="predicted"/>
<reference evidence="1 2" key="1">
    <citation type="submission" date="2016-12" db="EMBL/GenBank/DDBJ databases">
        <authorList>
            <person name="Song W.-J."/>
            <person name="Kurnit D.M."/>
        </authorList>
    </citation>
    <scope>NUCLEOTIDE SEQUENCE [LARGE SCALE GENOMIC DNA]</scope>
    <source>
        <strain evidence="1 2">DSM 12503</strain>
    </source>
</reference>
<accession>A0A1M7YNM7</accession>
<gene>
    <name evidence="1" type="ORF">SAMN02745217_04668</name>
</gene>